<dbReference type="GO" id="GO:0003682">
    <property type="term" value="F:chromatin binding"/>
    <property type="evidence" value="ECO:0007669"/>
    <property type="project" value="TreeGrafter"/>
</dbReference>
<dbReference type="SUPFAM" id="SSF82185">
    <property type="entry name" value="Histone H3 K4-specific methyltransferase SET7/9 N-terminal domain"/>
    <property type="match status" value="2"/>
</dbReference>
<dbReference type="KEGG" id="lgo:JCM16774_1272"/>
<feature type="chain" id="PRO_5022217831" evidence="1">
    <location>
        <begin position="25"/>
        <end position="309"/>
    </location>
</feature>
<dbReference type="Gene3D" id="2.20.110.10">
    <property type="entry name" value="Histone H3 K4-specific methyltransferase SET7/9 N-terminal domain"/>
    <property type="match status" value="3"/>
</dbReference>
<feature type="signal peptide" evidence="1">
    <location>
        <begin position="1"/>
        <end position="24"/>
    </location>
</feature>
<dbReference type="Proteomes" id="UP000321606">
    <property type="component" value="Chromosome"/>
</dbReference>
<protein>
    <submittedName>
        <fullName evidence="2">MORN repeat protein</fullName>
    </submittedName>
</protein>
<dbReference type="InterPro" id="IPR011652">
    <property type="entry name" value="MORN_2"/>
</dbReference>
<keyword evidence="1" id="KW-0732">Signal</keyword>
<dbReference type="PANTHER" id="PTHR46820:SF1">
    <property type="entry name" value="HISTONE-LYSINE N-METHYLTRANSFERASE SETD7"/>
    <property type="match status" value="1"/>
</dbReference>
<dbReference type="RefSeq" id="WP_026737671.1">
    <property type="nucleotide sequence ID" value="NZ_AP019822.1"/>
</dbReference>
<dbReference type="EMBL" id="AP019822">
    <property type="protein sequence ID" value="BBM36340.1"/>
    <property type="molecule type" value="Genomic_DNA"/>
</dbReference>
<evidence type="ECO:0000313" key="2">
    <source>
        <dbReference type="EMBL" id="BBM36340.1"/>
    </source>
</evidence>
<proteinExistence type="predicted"/>
<evidence type="ECO:0000313" key="3">
    <source>
        <dbReference type="Proteomes" id="UP000321606"/>
    </source>
</evidence>
<name>A0A510JAJ4_9FUSO</name>
<reference evidence="2 3" key="1">
    <citation type="submission" date="2019-07" db="EMBL/GenBank/DDBJ databases">
        <title>Complete Genome Sequence of Leptotrichia goodfellowii Strain JCM 16774.</title>
        <authorList>
            <person name="Watanabe S."/>
            <person name="Cui L."/>
        </authorList>
    </citation>
    <scope>NUCLEOTIDE SEQUENCE [LARGE SCALE GENOMIC DNA]</scope>
    <source>
        <strain evidence="2 3">JCM16774</strain>
    </source>
</reference>
<dbReference type="PANTHER" id="PTHR46820">
    <property type="entry name" value="HISTONE-LYSINE N-METHYLTRANSFERASE SETD7"/>
    <property type="match status" value="1"/>
</dbReference>
<gene>
    <name evidence="2" type="ORF">JCM16774_1272</name>
</gene>
<dbReference type="Pfam" id="PF07661">
    <property type="entry name" value="MORN_2"/>
    <property type="match status" value="5"/>
</dbReference>
<dbReference type="STRING" id="714315.GCA_000516535_01281"/>
<dbReference type="OrthoDB" id="79320at2"/>
<dbReference type="GO" id="GO:0005694">
    <property type="term" value="C:chromosome"/>
    <property type="evidence" value="ECO:0007669"/>
    <property type="project" value="TreeGrafter"/>
</dbReference>
<organism evidence="2 3">
    <name type="scientific">Pseudoleptotrichia goodfellowii</name>
    <dbReference type="NCBI Taxonomy" id="157692"/>
    <lineage>
        <taxon>Bacteria</taxon>
        <taxon>Fusobacteriati</taxon>
        <taxon>Fusobacteriota</taxon>
        <taxon>Fusobacteriia</taxon>
        <taxon>Fusobacteriales</taxon>
        <taxon>Leptotrichiaceae</taxon>
        <taxon>Pseudoleptotrichia</taxon>
    </lineage>
</organism>
<dbReference type="AlphaFoldDB" id="A0A510JAJ4"/>
<evidence type="ECO:0000256" key="1">
    <source>
        <dbReference type="SAM" id="SignalP"/>
    </source>
</evidence>
<dbReference type="GO" id="GO:0070828">
    <property type="term" value="P:heterochromatin organization"/>
    <property type="evidence" value="ECO:0007669"/>
    <property type="project" value="TreeGrafter"/>
</dbReference>
<accession>A0A510JAJ4</accession>
<sequence length="309" mass="34729">MKKTLKKSILILFSCIVLSSLSFSENINMNPKRSQDYSSLYTEAMNSVYSTPETVSLSNNFAITKEDSAPFTGKLVEFNKNSEIKSVKNFKNGLYDGKMYFYFDNGNLLKILEYSQGVQTGEEIEFYSDGISKTVKNYKNGLLNGVSYEYDPTGVLTSVTNYTNNRKDGKELTVSNGVIVLENNYNNGVLSGLSTSYYLDGTLRSTGNYVNNLRNGEWVWKYPDGTVKLVENYQNGKISGNITGYFPDGNKERVFQVTNGNGSFTQYYDNGKLKAKGSIVNYSSAGDWVFYDKNGNVMTTNPYFEEVVR</sequence>